<evidence type="ECO:0000313" key="1">
    <source>
        <dbReference type="EMBL" id="SFV64462.1"/>
    </source>
</evidence>
<sequence length="77" mass="8253">MNEKTTQIEEIPLSGTKDGKISIATIDKPYGEDSDSVVSIAIALQGDTDEPDWKVHLPKGDIDAVISALKKAKESIS</sequence>
<name>A0A1W1CFH7_9ZZZZ</name>
<dbReference type="EMBL" id="FPHC01000070">
    <property type="protein sequence ID" value="SFV64462.1"/>
    <property type="molecule type" value="Genomic_DNA"/>
</dbReference>
<reference evidence="1" key="1">
    <citation type="submission" date="2016-10" db="EMBL/GenBank/DDBJ databases">
        <authorList>
            <person name="de Groot N.N."/>
        </authorList>
    </citation>
    <scope>NUCLEOTIDE SEQUENCE</scope>
</reference>
<organism evidence="1">
    <name type="scientific">hydrothermal vent metagenome</name>
    <dbReference type="NCBI Taxonomy" id="652676"/>
    <lineage>
        <taxon>unclassified sequences</taxon>
        <taxon>metagenomes</taxon>
        <taxon>ecological metagenomes</taxon>
    </lineage>
</organism>
<proteinExistence type="predicted"/>
<gene>
    <name evidence="1" type="ORF">MNB_SV-6-1546</name>
</gene>
<accession>A0A1W1CFH7</accession>
<dbReference type="AlphaFoldDB" id="A0A1W1CFH7"/>
<protein>
    <submittedName>
        <fullName evidence="1">Uncharacterized protein</fullName>
    </submittedName>
</protein>